<dbReference type="Pfam" id="PF06060">
    <property type="entry name" value="Mesothelin"/>
    <property type="match status" value="1"/>
</dbReference>
<comment type="caution">
    <text evidence="1">The sequence shown here is derived from an EMBL/GenBank/DDBJ whole genome shotgun (WGS) entry which is preliminary data.</text>
</comment>
<protein>
    <submittedName>
        <fullName evidence="1">Uncharacterized protein</fullName>
    </submittedName>
</protein>
<dbReference type="Proteomes" id="UP000018936">
    <property type="component" value="Unassembled WGS sequence"/>
</dbReference>
<feature type="non-terminal residue" evidence="1">
    <location>
        <position position="164"/>
    </location>
</feature>
<proteinExistence type="predicted"/>
<keyword evidence="2" id="KW-1185">Reference proteome</keyword>
<dbReference type="EMBL" id="AZIM01009181">
    <property type="protein sequence ID" value="ETE57236.1"/>
    <property type="molecule type" value="Genomic_DNA"/>
</dbReference>
<evidence type="ECO:0000313" key="2">
    <source>
        <dbReference type="Proteomes" id="UP000018936"/>
    </source>
</evidence>
<sequence length="164" mass="18710">MRDVTLQSEPYPFFVTVVRFQGPPSTWTSSVLDQLSQLILILHHSILQSIPKNVLMPWLENSILHSDLSQNQLVHIRGSLKPSRTKREIAMCPEDKVITEEILNDDLMDELLFYTPIFPEGYPPAVFSNLGLIEKLIDEKKIKQWTINSTSTVHALLDSVPSDE</sequence>
<dbReference type="OrthoDB" id="9329195at2759"/>
<evidence type="ECO:0000313" key="1">
    <source>
        <dbReference type="EMBL" id="ETE57236.1"/>
    </source>
</evidence>
<accession>V8N5Q5</accession>
<gene>
    <name evidence="1" type="ORF">L345_17051</name>
</gene>
<reference evidence="1 2" key="1">
    <citation type="journal article" date="2013" name="Proc. Natl. Acad. Sci. U.S.A.">
        <title>The king cobra genome reveals dynamic gene evolution and adaptation in the snake venom system.</title>
        <authorList>
            <person name="Vonk F.J."/>
            <person name="Casewell N.R."/>
            <person name="Henkel C.V."/>
            <person name="Heimberg A.M."/>
            <person name="Jansen H.J."/>
            <person name="McCleary R.J."/>
            <person name="Kerkkamp H.M."/>
            <person name="Vos R.A."/>
            <person name="Guerreiro I."/>
            <person name="Calvete J.J."/>
            <person name="Wuster W."/>
            <person name="Woods A.E."/>
            <person name="Logan J.M."/>
            <person name="Harrison R.A."/>
            <person name="Castoe T.A."/>
            <person name="de Koning A.P."/>
            <person name="Pollock D.D."/>
            <person name="Yandell M."/>
            <person name="Calderon D."/>
            <person name="Renjifo C."/>
            <person name="Currier R.B."/>
            <person name="Salgado D."/>
            <person name="Pla D."/>
            <person name="Sanz L."/>
            <person name="Hyder A.S."/>
            <person name="Ribeiro J.M."/>
            <person name="Arntzen J.W."/>
            <person name="van den Thillart G.E."/>
            <person name="Boetzer M."/>
            <person name="Pirovano W."/>
            <person name="Dirks R.P."/>
            <person name="Spaink H.P."/>
            <person name="Duboule D."/>
            <person name="McGlinn E."/>
            <person name="Kini R.M."/>
            <person name="Richardson M.K."/>
        </authorList>
    </citation>
    <scope>NUCLEOTIDE SEQUENCE</scope>
    <source>
        <tissue evidence="1">Blood</tissue>
    </source>
</reference>
<dbReference type="AlphaFoldDB" id="V8N5Q5"/>
<organism evidence="1 2">
    <name type="scientific">Ophiophagus hannah</name>
    <name type="common">King cobra</name>
    <name type="synonym">Naja hannah</name>
    <dbReference type="NCBI Taxonomy" id="8665"/>
    <lineage>
        <taxon>Eukaryota</taxon>
        <taxon>Metazoa</taxon>
        <taxon>Chordata</taxon>
        <taxon>Craniata</taxon>
        <taxon>Vertebrata</taxon>
        <taxon>Euteleostomi</taxon>
        <taxon>Lepidosauria</taxon>
        <taxon>Squamata</taxon>
        <taxon>Bifurcata</taxon>
        <taxon>Unidentata</taxon>
        <taxon>Episquamata</taxon>
        <taxon>Toxicofera</taxon>
        <taxon>Serpentes</taxon>
        <taxon>Colubroidea</taxon>
        <taxon>Elapidae</taxon>
        <taxon>Elapinae</taxon>
        <taxon>Ophiophagus</taxon>
    </lineage>
</organism>
<name>V8N5Q5_OPHHA</name>
<dbReference type="InterPro" id="IPR010335">
    <property type="entry name" value="Mesothelin"/>
</dbReference>